<evidence type="ECO:0000256" key="10">
    <source>
        <dbReference type="RuleBase" id="RU363066"/>
    </source>
</evidence>
<evidence type="ECO:0000256" key="8">
    <source>
        <dbReference type="ARBA" id="ARBA00023064"/>
    </source>
</evidence>
<dbReference type="HOGENOM" id="CLU_077168_4_0_6"/>
<dbReference type="GO" id="GO:0019521">
    <property type="term" value="P:D-gluconate metabolic process"/>
    <property type="evidence" value="ECO:0007669"/>
    <property type="project" value="UniProtKB-KW"/>
</dbReference>
<dbReference type="SUPFAM" id="SSF52540">
    <property type="entry name" value="P-loop containing nucleoside triphosphate hydrolases"/>
    <property type="match status" value="1"/>
</dbReference>
<dbReference type="AlphaFoldDB" id="A0A024HPM2"/>
<evidence type="ECO:0000256" key="6">
    <source>
        <dbReference type="ARBA" id="ARBA00022777"/>
    </source>
</evidence>
<evidence type="ECO:0000256" key="3">
    <source>
        <dbReference type="ARBA" id="ARBA00012054"/>
    </source>
</evidence>
<dbReference type="InterPro" id="IPR027417">
    <property type="entry name" value="P-loop_NTPase"/>
</dbReference>
<dbReference type="PANTHER" id="PTHR43442:SF3">
    <property type="entry name" value="GLUCONOKINASE-RELATED"/>
    <property type="match status" value="1"/>
</dbReference>
<comment type="pathway">
    <text evidence="1">Carbohydrate acid metabolism.</text>
</comment>
<keyword evidence="7 10" id="KW-0067">ATP-binding</keyword>
<comment type="similarity">
    <text evidence="2 10">Belongs to the gluconokinase GntK/GntV family.</text>
</comment>
<dbReference type="Proteomes" id="UP000025241">
    <property type="component" value="Chromosome I"/>
</dbReference>
<dbReference type="PATRIC" id="fig|1301098.3.peg.5035"/>
<evidence type="ECO:0000256" key="4">
    <source>
        <dbReference type="ARBA" id="ARBA00022679"/>
    </source>
</evidence>
<dbReference type="PANTHER" id="PTHR43442">
    <property type="entry name" value="GLUCONOKINASE-RELATED"/>
    <property type="match status" value="1"/>
</dbReference>
<dbReference type="FunFam" id="3.40.50.300:FF:000522">
    <property type="entry name" value="Gluconokinase"/>
    <property type="match status" value="1"/>
</dbReference>
<evidence type="ECO:0000256" key="9">
    <source>
        <dbReference type="ARBA" id="ARBA00048090"/>
    </source>
</evidence>
<keyword evidence="6 10" id="KW-0418">Kinase</keyword>
<dbReference type="InterPro" id="IPR006001">
    <property type="entry name" value="Therm_gnt_kin"/>
</dbReference>
<evidence type="ECO:0000256" key="2">
    <source>
        <dbReference type="ARBA" id="ARBA00008420"/>
    </source>
</evidence>
<proteinExistence type="inferred from homology"/>
<reference evidence="11 12" key="1">
    <citation type="submission" date="2013-03" db="EMBL/GenBank/DDBJ databases">
        <authorList>
            <person name="Linke B."/>
        </authorList>
    </citation>
    <scope>NUCLEOTIDE SEQUENCE [LARGE SCALE GENOMIC DNA]</scope>
    <source>
        <strain evidence="11 12">B13</strain>
    </source>
</reference>
<evidence type="ECO:0000256" key="5">
    <source>
        <dbReference type="ARBA" id="ARBA00022741"/>
    </source>
</evidence>
<evidence type="ECO:0000256" key="1">
    <source>
        <dbReference type="ARBA" id="ARBA00004761"/>
    </source>
</evidence>
<keyword evidence="12" id="KW-1185">Reference proteome</keyword>
<dbReference type="EC" id="2.7.1.12" evidence="3 10"/>
<protein>
    <recommendedName>
        <fullName evidence="3 10">Gluconokinase</fullName>
        <ecNumber evidence="3 10">2.7.1.12</ecNumber>
    </recommendedName>
</protein>
<evidence type="ECO:0000313" key="12">
    <source>
        <dbReference type="Proteomes" id="UP000025241"/>
    </source>
</evidence>
<dbReference type="GO" id="GO:0046316">
    <property type="term" value="F:gluconokinase activity"/>
    <property type="evidence" value="ECO:0007669"/>
    <property type="project" value="UniProtKB-EC"/>
</dbReference>
<sequence>MLLASTFKDSAVSAPRCDMLPTIQALLIMGVSGCGKSSVSQAICGLSGAHGIEGDAFHPAANIEKMRAGMPLTDDDRAGWLEILAEQLRQSLAAGQRPVLTCSALKLAYRERLRQAVPGLGVVFLELPRGVAAQRVAERPGHFMPATLVDSQFATLEAPHDEPLTLAVDATLPVERIAEQALAWWRAHDSL</sequence>
<dbReference type="CDD" id="cd02021">
    <property type="entry name" value="GntK"/>
    <property type="match status" value="1"/>
</dbReference>
<dbReference type="GO" id="GO:0005524">
    <property type="term" value="F:ATP binding"/>
    <property type="evidence" value="ECO:0007669"/>
    <property type="project" value="UniProtKB-KW"/>
</dbReference>
<name>A0A024HPM2_PSEKB</name>
<dbReference type="Pfam" id="PF13671">
    <property type="entry name" value="AAA_33"/>
    <property type="match status" value="1"/>
</dbReference>
<gene>
    <name evidence="11" type="ORF">PKB_5065</name>
</gene>
<dbReference type="Gene3D" id="3.40.50.300">
    <property type="entry name" value="P-loop containing nucleotide triphosphate hydrolases"/>
    <property type="match status" value="1"/>
</dbReference>
<keyword evidence="5 10" id="KW-0547">Nucleotide-binding</keyword>
<dbReference type="EMBL" id="HG322950">
    <property type="protein sequence ID" value="CDF86378.1"/>
    <property type="molecule type" value="Genomic_DNA"/>
</dbReference>
<keyword evidence="4 10" id="KW-0808">Transferase</keyword>
<dbReference type="GO" id="GO:0005737">
    <property type="term" value="C:cytoplasm"/>
    <property type="evidence" value="ECO:0007669"/>
    <property type="project" value="TreeGrafter"/>
</dbReference>
<reference evidence="11 12" key="2">
    <citation type="submission" date="2014-05" db="EMBL/GenBank/DDBJ databases">
        <title>Genome sequence of the 3-chlorobenzoate degrading bacterium Pseudomonas knackmussii B13 shows multiple evidence for horizontal gene transfer.</title>
        <authorList>
            <person name="Miyazaki R."/>
            <person name="Bertelli C."/>
            <person name="Falquet L."/>
            <person name="Robinson-Rechavi M."/>
            <person name="Gharib W."/>
            <person name="Roy S."/>
            <person name="Van der Meer J.R."/>
        </authorList>
    </citation>
    <scope>NUCLEOTIDE SEQUENCE [LARGE SCALE GENOMIC DNA]</scope>
    <source>
        <strain evidence="11 12">B13</strain>
    </source>
</reference>
<comment type="catalytic activity">
    <reaction evidence="9 10">
        <text>D-gluconate + ATP = 6-phospho-D-gluconate + ADP + H(+)</text>
        <dbReference type="Rhea" id="RHEA:19433"/>
        <dbReference type="ChEBI" id="CHEBI:15378"/>
        <dbReference type="ChEBI" id="CHEBI:18391"/>
        <dbReference type="ChEBI" id="CHEBI:30616"/>
        <dbReference type="ChEBI" id="CHEBI:58759"/>
        <dbReference type="ChEBI" id="CHEBI:456216"/>
        <dbReference type="EC" id="2.7.1.12"/>
    </reaction>
</comment>
<dbReference type="NCBIfam" id="TIGR01313">
    <property type="entry name" value="therm_gnt_kin"/>
    <property type="match status" value="1"/>
</dbReference>
<dbReference type="KEGG" id="pkc:PKB_5065"/>
<evidence type="ECO:0000256" key="7">
    <source>
        <dbReference type="ARBA" id="ARBA00022840"/>
    </source>
</evidence>
<accession>A0A024HPM2</accession>
<dbReference type="eggNOG" id="COG3265">
    <property type="taxonomic scope" value="Bacteria"/>
</dbReference>
<organism evidence="11 12">
    <name type="scientific">Pseudomonas knackmussii (strain DSM 6978 / CCUG 54928 / LMG 23759 / B13)</name>
    <dbReference type="NCBI Taxonomy" id="1301098"/>
    <lineage>
        <taxon>Bacteria</taxon>
        <taxon>Pseudomonadati</taxon>
        <taxon>Pseudomonadota</taxon>
        <taxon>Gammaproteobacteria</taxon>
        <taxon>Pseudomonadales</taxon>
        <taxon>Pseudomonadaceae</taxon>
        <taxon>Pseudomonas</taxon>
    </lineage>
</organism>
<evidence type="ECO:0000313" key="11">
    <source>
        <dbReference type="EMBL" id="CDF86378.1"/>
    </source>
</evidence>
<dbReference type="STRING" id="1301098.PKB_5065"/>
<keyword evidence="8" id="KW-0311">Gluconate utilization</keyword>